<evidence type="ECO:0000313" key="2">
    <source>
        <dbReference type="EMBL" id="MBS0028737.1"/>
    </source>
</evidence>
<accession>A0ABS5J2T0</accession>
<keyword evidence="1" id="KW-0472">Membrane</keyword>
<comment type="caution">
    <text evidence="2">The sequence shown here is derived from an EMBL/GenBank/DDBJ whole genome shotgun (WGS) entry which is preliminary data.</text>
</comment>
<keyword evidence="1" id="KW-1133">Transmembrane helix</keyword>
<keyword evidence="3" id="KW-1185">Reference proteome</keyword>
<dbReference type="Proteomes" id="UP000676386">
    <property type="component" value="Unassembled WGS sequence"/>
</dbReference>
<protein>
    <submittedName>
        <fullName evidence="2">DUF3098 domain-containing protein</fullName>
    </submittedName>
</protein>
<keyword evidence="1" id="KW-0812">Transmembrane</keyword>
<evidence type="ECO:0000256" key="1">
    <source>
        <dbReference type="SAM" id="Phobius"/>
    </source>
</evidence>
<gene>
    <name evidence="2" type="ORF">KE626_15560</name>
</gene>
<proteinExistence type="predicted"/>
<organism evidence="2 3">
    <name type="scientific">Chitinophaga hostae</name>
    <dbReference type="NCBI Taxonomy" id="2831022"/>
    <lineage>
        <taxon>Bacteria</taxon>
        <taxon>Pseudomonadati</taxon>
        <taxon>Bacteroidota</taxon>
        <taxon>Chitinophagia</taxon>
        <taxon>Chitinophagales</taxon>
        <taxon>Chitinophagaceae</taxon>
        <taxon>Chitinophaga</taxon>
    </lineage>
</organism>
<dbReference type="EMBL" id="JAGTXB010000006">
    <property type="protein sequence ID" value="MBS0028737.1"/>
    <property type="molecule type" value="Genomic_DNA"/>
</dbReference>
<dbReference type="Pfam" id="PF11297">
    <property type="entry name" value="DUF3098"/>
    <property type="match status" value="1"/>
</dbReference>
<sequence length="98" mass="10810">MAKTSVNPASKKDAHATEEALANSRPIFPKENYKIMLAGIVVIVVGFLLMMGGDTSDPNSFRPEEVYSFRRITLAPIVIVLGLMVEVYAIMRRPKTNA</sequence>
<dbReference type="InterPro" id="IPR021448">
    <property type="entry name" value="DUF3098"/>
</dbReference>
<dbReference type="RefSeq" id="WP_211973829.1">
    <property type="nucleotide sequence ID" value="NZ_CBFHAM010000037.1"/>
</dbReference>
<evidence type="ECO:0000313" key="3">
    <source>
        <dbReference type="Proteomes" id="UP000676386"/>
    </source>
</evidence>
<feature type="transmembrane region" description="Helical" evidence="1">
    <location>
        <begin position="35"/>
        <end position="52"/>
    </location>
</feature>
<feature type="transmembrane region" description="Helical" evidence="1">
    <location>
        <begin position="72"/>
        <end position="91"/>
    </location>
</feature>
<reference evidence="2 3" key="1">
    <citation type="submission" date="2021-04" db="EMBL/GenBank/DDBJ databases">
        <title>Chitinophaga sp. nov., isolated from the rhizosphere soil.</title>
        <authorList>
            <person name="He S."/>
        </authorList>
    </citation>
    <scope>NUCLEOTIDE SEQUENCE [LARGE SCALE GENOMIC DNA]</scope>
    <source>
        <strain evidence="2 3">2R12</strain>
    </source>
</reference>
<name>A0ABS5J2T0_9BACT</name>